<dbReference type="GO" id="GO:0005634">
    <property type="term" value="C:nucleus"/>
    <property type="evidence" value="ECO:0007669"/>
    <property type="project" value="UniProtKB-SubCell"/>
</dbReference>
<comment type="caution">
    <text evidence="9">The sequence shown here is derived from an EMBL/GenBank/DDBJ whole genome shotgun (WGS) entry which is preliminary data.</text>
</comment>
<evidence type="ECO:0000256" key="1">
    <source>
        <dbReference type="ARBA" id="ARBA00004123"/>
    </source>
</evidence>
<dbReference type="GO" id="GO:0003677">
    <property type="term" value="F:DNA binding"/>
    <property type="evidence" value="ECO:0007669"/>
    <property type="project" value="UniProtKB-KW"/>
</dbReference>
<dbReference type="GO" id="GO:0000781">
    <property type="term" value="C:chromosome, telomeric region"/>
    <property type="evidence" value="ECO:0007669"/>
    <property type="project" value="UniProtKB-SubCell"/>
</dbReference>
<keyword evidence="6" id="KW-0779">Telomere</keyword>
<keyword evidence="7" id="KW-0238">DNA-binding</keyword>
<name>A0ABD2Z4Z7_9GENT</name>
<evidence type="ECO:0000256" key="3">
    <source>
        <dbReference type="ARBA" id="ARBA00006332"/>
    </source>
</evidence>
<evidence type="ECO:0000313" key="10">
    <source>
        <dbReference type="Proteomes" id="UP001630127"/>
    </source>
</evidence>
<evidence type="ECO:0000256" key="6">
    <source>
        <dbReference type="ARBA" id="ARBA00022895"/>
    </source>
</evidence>
<proteinExistence type="inferred from homology"/>
<dbReference type="InterPro" id="IPR042617">
    <property type="entry name" value="CTC1-like"/>
</dbReference>
<dbReference type="PANTHER" id="PTHR14865:SF2">
    <property type="entry name" value="CST COMPLEX SUBUNIT CTC1"/>
    <property type="match status" value="1"/>
</dbReference>
<evidence type="ECO:0000256" key="7">
    <source>
        <dbReference type="ARBA" id="ARBA00023125"/>
    </source>
</evidence>
<dbReference type="Proteomes" id="UP001630127">
    <property type="component" value="Unassembled WGS sequence"/>
</dbReference>
<keyword evidence="10" id="KW-1185">Reference proteome</keyword>
<gene>
    <name evidence="9" type="ORF">ACH5RR_027274</name>
</gene>
<keyword evidence="8" id="KW-0539">Nucleus</keyword>
<dbReference type="EMBL" id="JBJUIK010000011">
    <property type="protein sequence ID" value="KAL3514557.1"/>
    <property type="molecule type" value="Genomic_DNA"/>
</dbReference>
<comment type="subcellular location">
    <subcellularLocation>
        <location evidence="2">Chromosome</location>
        <location evidence="2">Telomere</location>
    </subcellularLocation>
    <subcellularLocation>
        <location evidence="1">Nucleus</location>
    </subcellularLocation>
</comment>
<accession>A0ABD2Z4Z7</accession>
<keyword evidence="5" id="KW-0158">Chromosome</keyword>
<dbReference type="AlphaFoldDB" id="A0ABD2Z4Z7"/>
<dbReference type="PANTHER" id="PTHR14865">
    <property type="entry name" value="CST COMPLEX SUBUNIT CTC1"/>
    <property type="match status" value="1"/>
</dbReference>
<protein>
    <recommendedName>
        <fullName evidence="4">CST complex subunit CTC1</fullName>
    </recommendedName>
</protein>
<evidence type="ECO:0000256" key="2">
    <source>
        <dbReference type="ARBA" id="ARBA00004574"/>
    </source>
</evidence>
<evidence type="ECO:0000256" key="8">
    <source>
        <dbReference type="ARBA" id="ARBA00023242"/>
    </source>
</evidence>
<sequence length="113" mass="12746">MCAHCKEVDYSLLKLVVPISCFWSDFENRWIKMLLDSENNFDFMNSMKERDYVSCSGRSYANLKRKIFLSQDTGVVLLGNLKVSLSSGRLQLVDATGSIDVVIPGIPSAWAFN</sequence>
<evidence type="ECO:0000256" key="4">
    <source>
        <dbReference type="ARBA" id="ARBA00016175"/>
    </source>
</evidence>
<evidence type="ECO:0000313" key="9">
    <source>
        <dbReference type="EMBL" id="KAL3514557.1"/>
    </source>
</evidence>
<comment type="similarity">
    <text evidence="3">Belongs to the CTC1 family.</text>
</comment>
<organism evidence="9 10">
    <name type="scientific">Cinchona calisaya</name>
    <dbReference type="NCBI Taxonomy" id="153742"/>
    <lineage>
        <taxon>Eukaryota</taxon>
        <taxon>Viridiplantae</taxon>
        <taxon>Streptophyta</taxon>
        <taxon>Embryophyta</taxon>
        <taxon>Tracheophyta</taxon>
        <taxon>Spermatophyta</taxon>
        <taxon>Magnoliopsida</taxon>
        <taxon>eudicotyledons</taxon>
        <taxon>Gunneridae</taxon>
        <taxon>Pentapetalae</taxon>
        <taxon>asterids</taxon>
        <taxon>lamiids</taxon>
        <taxon>Gentianales</taxon>
        <taxon>Rubiaceae</taxon>
        <taxon>Cinchonoideae</taxon>
        <taxon>Cinchoneae</taxon>
        <taxon>Cinchona</taxon>
    </lineage>
</organism>
<evidence type="ECO:0000256" key="5">
    <source>
        <dbReference type="ARBA" id="ARBA00022454"/>
    </source>
</evidence>
<reference evidence="9 10" key="1">
    <citation type="submission" date="2024-11" db="EMBL/GenBank/DDBJ databases">
        <title>A near-complete genome assembly of Cinchona calisaya.</title>
        <authorList>
            <person name="Lian D.C."/>
            <person name="Zhao X.W."/>
            <person name="Wei L."/>
        </authorList>
    </citation>
    <scope>NUCLEOTIDE SEQUENCE [LARGE SCALE GENOMIC DNA]</scope>
    <source>
        <tissue evidence="9">Nenye</tissue>
    </source>
</reference>